<evidence type="ECO:0000256" key="2">
    <source>
        <dbReference type="ARBA" id="ARBA00004752"/>
    </source>
</evidence>
<dbReference type="NCBIfam" id="TIGR01087">
    <property type="entry name" value="murD"/>
    <property type="match status" value="1"/>
</dbReference>
<keyword evidence="7 8" id="KW-0573">Peptidoglycan synthesis</keyword>
<dbReference type="GO" id="GO:0008360">
    <property type="term" value="P:regulation of cell shape"/>
    <property type="evidence" value="ECO:0007669"/>
    <property type="project" value="UniProtKB-KW"/>
</dbReference>
<dbReference type="InterPro" id="IPR036615">
    <property type="entry name" value="Mur_ligase_C_dom_sf"/>
</dbReference>
<dbReference type="GO" id="GO:0009252">
    <property type="term" value="P:peptidoglycan biosynthetic process"/>
    <property type="evidence" value="ECO:0007669"/>
    <property type="project" value="UniProtKB-UniRule"/>
</dbReference>
<evidence type="ECO:0000256" key="1">
    <source>
        <dbReference type="ARBA" id="ARBA00004496"/>
    </source>
</evidence>
<feature type="domain" description="Mur ligase central" evidence="10">
    <location>
        <begin position="114"/>
        <end position="286"/>
    </location>
</feature>
<dbReference type="SUPFAM" id="SSF53244">
    <property type="entry name" value="MurD-like peptide ligases, peptide-binding domain"/>
    <property type="match status" value="1"/>
</dbReference>
<keyword evidence="3 7" id="KW-0963">Cytoplasm</keyword>
<dbReference type="AlphaFoldDB" id="A0A2S5KJJ8"/>
<sequence length="448" mass="48051">MEFITSDQLTIVVGLGKTGLSCVRFLKARNRRVAVVDTREQPPGLEQLIREFPDVAIECGPLQERTLSLASELIVSPGLSIKTPAIAAAAVNGVKVCGDIELFCREAKAPIVAITGSNAKSTVTTLVGEMARTAGWRVAVGGNIGTPALDLPLVDVDLYVLELSSFQLETTHSLRAEVATVLNVSPDHLDRYDGMADYHQAKHRIFRGCKQVVVNKDDPLSSPLVSEQVKQHFFTLGRSDLNAFGVEYDEQGRAWLAYRMQPLMAADEVRIQGLHNTANALAALALGNAVGLPMAAMLETLRQFPGLPHRCAWVRALHGVSYYNDSKGTNVGSTVAALQGFGQTSTGKVVLIAGGDGKGASFEDLRQPLAKFARALVQLGRDGEQIAACATGLEVRRAESMEQAVSLAQALAQEGDVVLLSPACASLDMFKNYEHRGEVFTQAVEALT</sequence>
<dbReference type="Pfam" id="PF21799">
    <property type="entry name" value="MurD-like_N"/>
    <property type="match status" value="1"/>
</dbReference>
<evidence type="ECO:0000256" key="8">
    <source>
        <dbReference type="RuleBase" id="RU003664"/>
    </source>
</evidence>
<keyword evidence="4 7" id="KW-0436">Ligase</keyword>
<dbReference type="InterPro" id="IPR004101">
    <property type="entry name" value="Mur_ligase_C"/>
</dbReference>
<dbReference type="Gene3D" id="3.40.50.720">
    <property type="entry name" value="NAD(P)-binding Rossmann-like Domain"/>
    <property type="match status" value="1"/>
</dbReference>
<dbReference type="Pfam" id="PF08245">
    <property type="entry name" value="Mur_ligase_M"/>
    <property type="match status" value="1"/>
</dbReference>
<keyword evidence="7 8" id="KW-0132">Cell division</keyword>
<dbReference type="EMBL" id="PRLP01000127">
    <property type="protein sequence ID" value="PPC74805.1"/>
    <property type="molecule type" value="Genomic_DNA"/>
</dbReference>
<dbReference type="EC" id="6.3.2.9" evidence="7 8"/>
<name>A0A2S5KJJ8_9PROT</name>
<comment type="caution">
    <text evidence="11">The sequence shown here is derived from an EMBL/GenBank/DDBJ whole genome shotgun (WGS) entry which is preliminary data.</text>
</comment>
<evidence type="ECO:0000256" key="3">
    <source>
        <dbReference type="ARBA" id="ARBA00022490"/>
    </source>
</evidence>
<dbReference type="HAMAP" id="MF_00639">
    <property type="entry name" value="MurD"/>
    <property type="match status" value="1"/>
</dbReference>
<keyword evidence="5 7" id="KW-0547">Nucleotide-binding</keyword>
<keyword evidence="6 7" id="KW-0067">ATP-binding</keyword>
<protein>
    <recommendedName>
        <fullName evidence="7 8">UDP-N-acetylmuramoylalanine--D-glutamate ligase</fullName>
        <ecNumber evidence="7 8">6.3.2.9</ecNumber>
    </recommendedName>
    <alternativeName>
        <fullName evidence="7">D-glutamic acid-adding enzyme</fullName>
    </alternativeName>
    <alternativeName>
        <fullName evidence="7">UDP-N-acetylmuramoyl-L-alanyl-D-glutamate synthetase</fullName>
    </alternativeName>
</protein>
<gene>
    <name evidence="7" type="primary">murD</name>
    <name evidence="11" type="ORF">C4K68_24075</name>
</gene>
<evidence type="ECO:0000256" key="7">
    <source>
        <dbReference type="HAMAP-Rule" id="MF_00639"/>
    </source>
</evidence>
<dbReference type="InterPro" id="IPR005762">
    <property type="entry name" value="MurD"/>
</dbReference>
<evidence type="ECO:0000256" key="6">
    <source>
        <dbReference type="ARBA" id="ARBA00022840"/>
    </source>
</evidence>
<dbReference type="PANTHER" id="PTHR43692:SF1">
    <property type="entry name" value="UDP-N-ACETYLMURAMOYLALANINE--D-GLUTAMATE LIGASE"/>
    <property type="match status" value="1"/>
</dbReference>
<dbReference type="Pfam" id="PF02875">
    <property type="entry name" value="Mur_ligase_C"/>
    <property type="match status" value="1"/>
</dbReference>
<dbReference type="UniPathway" id="UPA00219"/>
<comment type="subcellular location">
    <subcellularLocation>
        <location evidence="1 7 8">Cytoplasm</location>
    </subcellularLocation>
</comment>
<dbReference type="InterPro" id="IPR036565">
    <property type="entry name" value="Mur-like_cat_sf"/>
</dbReference>
<proteinExistence type="inferred from homology"/>
<evidence type="ECO:0000256" key="5">
    <source>
        <dbReference type="ARBA" id="ARBA00022741"/>
    </source>
</evidence>
<evidence type="ECO:0000259" key="9">
    <source>
        <dbReference type="Pfam" id="PF02875"/>
    </source>
</evidence>
<comment type="pathway">
    <text evidence="2 7 8">Cell wall biogenesis; peptidoglycan biosynthesis.</text>
</comment>
<dbReference type="OrthoDB" id="5287865at2"/>
<evidence type="ECO:0000256" key="4">
    <source>
        <dbReference type="ARBA" id="ARBA00022598"/>
    </source>
</evidence>
<dbReference type="GO" id="GO:0051301">
    <property type="term" value="P:cell division"/>
    <property type="evidence" value="ECO:0007669"/>
    <property type="project" value="UniProtKB-KW"/>
</dbReference>
<evidence type="ECO:0000313" key="11">
    <source>
        <dbReference type="EMBL" id="PPC74805.1"/>
    </source>
</evidence>
<comment type="similarity">
    <text evidence="7">Belongs to the MurCDEF family.</text>
</comment>
<dbReference type="GO" id="GO:0005737">
    <property type="term" value="C:cytoplasm"/>
    <property type="evidence" value="ECO:0007669"/>
    <property type="project" value="UniProtKB-SubCell"/>
</dbReference>
<keyword evidence="7 8" id="KW-0961">Cell wall biogenesis/degradation</keyword>
<dbReference type="PANTHER" id="PTHR43692">
    <property type="entry name" value="UDP-N-ACETYLMURAMOYLALANINE--D-GLUTAMATE LIGASE"/>
    <property type="match status" value="1"/>
</dbReference>
<feature type="binding site" evidence="7">
    <location>
        <begin position="116"/>
        <end position="122"/>
    </location>
    <ligand>
        <name>ATP</name>
        <dbReference type="ChEBI" id="CHEBI:30616"/>
    </ligand>
</feature>
<dbReference type="GO" id="GO:0005524">
    <property type="term" value="F:ATP binding"/>
    <property type="evidence" value="ECO:0007669"/>
    <property type="project" value="UniProtKB-UniRule"/>
</dbReference>
<organism evidence="11 12">
    <name type="scientific">Proteobacteria bacterium 228</name>
    <dbReference type="NCBI Taxonomy" id="2083153"/>
    <lineage>
        <taxon>Bacteria</taxon>
        <taxon>Pseudomonadati</taxon>
        <taxon>Pseudomonadota</taxon>
    </lineage>
</organism>
<dbReference type="InterPro" id="IPR013221">
    <property type="entry name" value="Mur_ligase_cen"/>
</dbReference>
<dbReference type="Gene3D" id="3.90.190.20">
    <property type="entry name" value="Mur ligase, C-terminal domain"/>
    <property type="match status" value="1"/>
</dbReference>
<evidence type="ECO:0000313" key="12">
    <source>
        <dbReference type="Proteomes" id="UP000238196"/>
    </source>
</evidence>
<dbReference type="GO" id="GO:0071555">
    <property type="term" value="P:cell wall organization"/>
    <property type="evidence" value="ECO:0007669"/>
    <property type="project" value="UniProtKB-KW"/>
</dbReference>
<evidence type="ECO:0000259" key="10">
    <source>
        <dbReference type="Pfam" id="PF08245"/>
    </source>
</evidence>
<dbReference type="SUPFAM" id="SSF53623">
    <property type="entry name" value="MurD-like peptide ligases, catalytic domain"/>
    <property type="match status" value="1"/>
</dbReference>
<feature type="domain" description="Mur ligase C-terminal" evidence="9">
    <location>
        <begin position="309"/>
        <end position="424"/>
    </location>
</feature>
<dbReference type="SUPFAM" id="SSF51984">
    <property type="entry name" value="MurCD N-terminal domain"/>
    <property type="match status" value="1"/>
</dbReference>
<accession>A0A2S5KJJ8</accession>
<keyword evidence="7 8" id="KW-0133">Cell shape</keyword>
<dbReference type="Gene3D" id="3.40.1190.10">
    <property type="entry name" value="Mur-like, catalytic domain"/>
    <property type="match status" value="1"/>
</dbReference>
<dbReference type="Proteomes" id="UP000238196">
    <property type="component" value="Unassembled WGS sequence"/>
</dbReference>
<dbReference type="GO" id="GO:0008764">
    <property type="term" value="F:UDP-N-acetylmuramoylalanine-D-glutamate ligase activity"/>
    <property type="evidence" value="ECO:0007669"/>
    <property type="project" value="UniProtKB-UniRule"/>
</dbReference>
<comment type="catalytic activity">
    <reaction evidence="7 8">
        <text>UDP-N-acetyl-alpha-D-muramoyl-L-alanine + D-glutamate + ATP = UDP-N-acetyl-alpha-D-muramoyl-L-alanyl-D-glutamate + ADP + phosphate + H(+)</text>
        <dbReference type="Rhea" id="RHEA:16429"/>
        <dbReference type="ChEBI" id="CHEBI:15378"/>
        <dbReference type="ChEBI" id="CHEBI:29986"/>
        <dbReference type="ChEBI" id="CHEBI:30616"/>
        <dbReference type="ChEBI" id="CHEBI:43474"/>
        <dbReference type="ChEBI" id="CHEBI:83898"/>
        <dbReference type="ChEBI" id="CHEBI:83900"/>
        <dbReference type="ChEBI" id="CHEBI:456216"/>
        <dbReference type="EC" id="6.3.2.9"/>
    </reaction>
</comment>
<reference evidence="11 12" key="1">
    <citation type="submission" date="2018-02" db="EMBL/GenBank/DDBJ databases">
        <title>novel marine gammaproteobacteria from coastal saline agro ecosystem.</title>
        <authorList>
            <person name="Krishnan R."/>
            <person name="Ramesh Kumar N."/>
        </authorList>
    </citation>
    <scope>NUCLEOTIDE SEQUENCE [LARGE SCALE GENOMIC DNA]</scope>
    <source>
        <strain evidence="11 12">228</strain>
    </source>
</reference>
<comment type="function">
    <text evidence="7 8">Cell wall formation. Catalyzes the addition of glutamate to the nucleotide precursor UDP-N-acetylmuramoyl-L-alanine (UMA).</text>
</comment>
<keyword evidence="7 8" id="KW-0131">Cell cycle</keyword>